<accession>A0AAV2JA08</accession>
<evidence type="ECO:0000256" key="1">
    <source>
        <dbReference type="SAM" id="MobiDB-lite"/>
    </source>
</evidence>
<dbReference type="SUPFAM" id="SSF48726">
    <property type="entry name" value="Immunoglobulin"/>
    <property type="match status" value="1"/>
</dbReference>
<dbReference type="GO" id="GO:0001786">
    <property type="term" value="F:phosphatidylserine binding"/>
    <property type="evidence" value="ECO:0007669"/>
    <property type="project" value="TreeGrafter"/>
</dbReference>
<proteinExistence type="predicted"/>
<dbReference type="InterPro" id="IPR013106">
    <property type="entry name" value="Ig_V-set"/>
</dbReference>
<name>A0AAV2JA08_KNICA</name>
<dbReference type="InterPro" id="IPR036179">
    <property type="entry name" value="Ig-like_dom_sf"/>
</dbReference>
<feature type="compositionally biased region" description="Polar residues" evidence="1">
    <location>
        <begin position="105"/>
        <end position="115"/>
    </location>
</feature>
<gene>
    <name evidence="3" type="ORF">KC01_LOCUS4627</name>
</gene>
<dbReference type="PANTHER" id="PTHR46608:SF3">
    <property type="entry name" value="T-CELL IMMUNOGLOBULIN AND MUCIN DOMAIN-CONTAINING PROTEIN 4"/>
    <property type="match status" value="1"/>
</dbReference>
<dbReference type="InterPro" id="IPR007110">
    <property type="entry name" value="Ig-like_dom"/>
</dbReference>
<organism evidence="3 4">
    <name type="scientific">Knipowitschia caucasica</name>
    <name type="common">Caucasian dwarf goby</name>
    <name type="synonym">Pomatoschistus caucasicus</name>
    <dbReference type="NCBI Taxonomy" id="637954"/>
    <lineage>
        <taxon>Eukaryota</taxon>
        <taxon>Metazoa</taxon>
        <taxon>Chordata</taxon>
        <taxon>Craniata</taxon>
        <taxon>Vertebrata</taxon>
        <taxon>Euteleostomi</taxon>
        <taxon>Actinopterygii</taxon>
        <taxon>Neopterygii</taxon>
        <taxon>Teleostei</taxon>
        <taxon>Neoteleostei</taxon>
        <taxon>Acanthomorphata</taxon>
        <taxon>Gobiaria</taxon>
        <taxon>Gobiiformes</taxon>
        <taxon>Gobioidei</taxon>
        <taxon>Gobiidae</taxon>
        <taxon>Gobiinae</taxon>
        <taxon>Knipowitschia</taxon>
    </lineage>
</organism>
<dbReference type="Pfam" id="PF07686">
    <property type="entry name" value="V-set"/>
    <property type="match status" value="1"/>
</dbReference>
<evidence type="ECO:0000259" key="2">
    <source>
        <dbReference type="PROSITE" id="PS50835"/>
    </source>
</evidence>
<feature type="domain" description="Ig-like" evidence="2">
    <location>
        <begin position="1"/>
        <end position="52"/>
    </location>
</feature>
<feature type="region of interest" description="Disordered" evidence="1">
    <location>
        <begin position="105"/>
        <end position="128"/>
    </location>
</feature>
<dbReference type="EMBL" id="OZ035833">
    <property type="protein sequence ID" value="CAL1572607.1"/>
    <property type="molecule type" value="Genomic_DNA"/>
</dbReference>
<dbReference type="InterPro" id="IPR013783">
    <property type="entry name" value="Ig-like_fold"/>
</dbReference>
<keyword evidence="4" id="KW-1185">Reference proteome</keyword>
<dbReference type="PROSITE" id="PS50835">
    <property type="entry name" value="IG_LIKE"/>
    <property type="match status" value="1"/>
</dbReference>
<reference evidence="3 4" key="1">
    <citation type="submission" date="2024-04" db="EMBL/GenBank/DDBJ databases">
        <authorList>
            <person name="Waldvogel A.-M."/>
            <person name="Schoenle A."/>
        </authorList>
    </citation>
    <scope>NUCLEOTIDE SEQUENCE [LARGE SCALE GENOMIC DNA]</scope>
</reference>
<sequence>MCGDRPLVRWDGHRVIERRSERYLMDGAVPGDVSLTILDLRTEDAGTYSCRVDLPWALDHKQYYILQVRPAEARSSAAPLFTSLPSSTADHMTLRHMTSAHVTSASPQIWTSSSGRRAEVKNRSSSVL</sequence>
<dbReference type="GO" id="GO:0043277">
    <property type="term" value="P:apoptotic cell clearance"/>
    <property type="evidence" value="ECO:0007669"/>
    <property type="project" value="TreeGrafter"/>
</dbReference>
<protein>
    <recommendedName>
        <fullName evidence="2">Ig-like domain-containing protein</fullName>
    </recommendedName>
</protein>
<evidence type="ECO:0000313" key="4">
    <source>
        <dbReference type="Proteomes" id="UP001497482"/>
    </source>
</evidence>
<evidence type="ECO:0000313" key="3">
    <source>
        <dbReference type="EMBL" id="CAL1572607.1"/>
    </source>
</evidence>
<dbReference type="AlphaFoldDB" id="A0AAV2JA08"/>
<dbReference type="Proteomes" id="UP001497482">
    <property type="component" value="Chromosome 11"/>
</dbReference>
<dbReference type="PANTHER" id="PTHR46608">
    <property type="entry name" value="T-CELL IMMUNOGLOBULIN AND MUCIN DOMAIN-CONTAINING PROTEIN 4"/>
    <property type="match status" value="1"/>
</dbReference>
<dbReference type="Gene3D" id="2.60.40.10">
    <property type="entry name" value="Immunoglobulins"/>
    <property type="match status" value="1"/>
</dbReference>
<dbReference type="GO" id="GO:0060097">
    <property type="term" value="P:cytoskeletal rearrangement involved in phagocytosis, engulfment"/>
    <property type="evidence" value="ECO:0007669"/>
    <property type="project" value="TreeGrafter"/>
</dbReference>